<dbReference type="AlphaFoldDB" id="A0A0P7BVI4"/>
<evidence type="ECO:0000256" key="1">
    <source>
        <dbReference type="SAM" id="SignalP"/>
    </source>
</evidence>
<gene>
    <name evidence="2" type="ORF">AK830_g1031</name>
</gene>
<sequence>MVSSYKLLQAIVVIATAVAATVAPRGTKILDRVPLMPRIPSVSKHHEVLRARATMEVDHSVLAEATCLDRNQAIILHDETVAQLSICGGMPGSIDGCTGARAATVGEVGTALFTVSADDAGASITISKQQWMRCVQAARDRCPTGSLSATCVGGASSGDVSFTLENPQSHDL</sequence>
<evidence type="ECO:0000313" key="2">
    <source>
        <dbReference type="EMBL" id="KPM45479.1"/>
    </source>
</evidence>
<name>A0A0P7BVI4_9HYPO</name>
<keyword evidence="1" id="KW-0732">Signal</keyword>
<comment type="caution">
    <text evidence="2">The sequence shown here is derived from an EMBL/GenBank/DDBJ whole genome shotgun (WGS) entry which is preliminary data.</text>
</comment>
<accession>A0A0P7BVI4</accession>
<reference evidence="2 3" key="1">
    <citation type="submission" date="2015-09" db="EMBL/GenBank/DDBJ databases">
        <title>Draft genome of a European isolate of the apple canker pathogen Neonectria ditissima.</title>
        <authorList>
            <person name="Gomez-Cortecero A."/>
            <person name="Harrison R.J."/>
            <person name="Armitage A.D."/>
        </authorList>
    </citation>
    <scope>NUCLEOTIDE SEQUENCE [LARGE SCALE GENOMIC DNA]</scope>
    <source>
        <strain evidence="2 3">R09/05</strain>
    </source>
</reference>
<evidence type="ECO:0000313" key="3">
    <source>
        <dbReference type="Proteomes" id="UP000050424"/>
    </source>
</evidence>
<evidence type="ECO:0008006" key="4">
    <source>
        <dbReference type="Google" id="ProtNLM"/>
    </source>
</evidence>
<dbReference type="EMBL" id="LKCW01000007">
    <property type="protein sequence ID" value="KPM45479.1"/>
    <property type="molecule type" value="Genomic_DNA"/>
</dbReference>
<feature type="signal peptide" evidence="1">
    <location>
        <begin position="1"/>
        <end position="19"/>
    </location>
</feature>
<keyword evidence="3" id="KW-1185">Reference proteome</keyword>
<organism evidence="2 3">
    <name type="scientific">Neonectria ditissima</name>
    <dbReference type="NCBI Taxonomy" id="78410"/>
    <lineage>
        <taxon>Eukaryota</taxon>
        <taxon>Fungi</taxon>
        <taxon>Dikarya</taxon>
        <taxon>Ascomycota</taxon>
        <taxon>Pezizomycotina</taxon>
        <taxon>Sordariomycetes</taxon>
        <taxon>Hypocreomycetidae</taxon>
        <taxon>Hypocreales</taxon>
        <taxon>Nectriaceae</taxon>
        <taxon>Neonectria</taxon>
    </lineage>
</organism>
<dbReference type="OrthoDB" id="2097653at2759"/>
<dbReference type="Proteomes" id="UP000050424">
    <property type="component" value="Unassembled WGS sequence"/>
</dbReference>
<proteinExistence type="predicted"/>
<feature type="chain" id="PRO_5006136252" description="Ecp2 effector protein domain-containing protein" evidence="1">
    <location>
        <begin position="20"/>
        <end position="172"/>
    </location>
</feature>
<protein>
    <recommendedName>
        <fullName evidence="4">Ecp2 effector protein domain-containing protein</fullName>
    </recommendedName>
</protein>